<evidence type="ECO:0000313" key="2">
    <source>
        <dbReference type="Proteomes" id="UP001151752"/>
    </source>
</evidence>
<organism evidence="1 2">
    <name type="scientific">Salix koriyanagi</name>
    <dbReference type="NCBI Taxonomy" id="2511006"/>
    <lineage>
        <taxon>Eukaryota</taxon>
        <taxon>Viridiplantae</taxon>
        <taxon>Streptophyta</taxon>
        <taxon>Embryophyta</taxon>
        <taxon>Tracheophyta</taxon>
        <taxon>Spermatophyta</taxon>
        <taxon>Magnoliopsida</taxon>
        <taxon>eudicotyledons</taxon>
        <taxon>Gunneridae</taxon>
        <taxon>Pentapetalae</taxon>
        <taxon>rosids</taxon>
        <taxon>fabids</taxon>
        <taxon>Malpighiales</taxon>
        <taxon>Salicaceae</taxon>
        <taxon>Saliceae</taxon>
        <taxon>Salix</taxon>
    </lineage>
</organism>
<dbReference type="Proteomes" id="UP001151752">
    <property type="component" value="Chromosome 2"/>
</dbReference>
<feature type="non-terminal residue" evidence="1">
    <location>
        <position position="38"/>
    </location>
</feature>
<dbReference type="AlphaFoldDB" id="A0A9Q0QMN8"/>
<proteinExistence type="predicted"/>
<evidence type="ECO:0000313" key="1">
    <source>
        <dbReference type="EMBL" id="KAJ6709086.1"/>
    </source>
</evidence>
<name>A0A9Q0QMN8_9ROSI</name>
<reference evidence="1" key="2">
    <citation type="journal article" date="2023" name="Int. J. Mol. Sci.">
        <title>De Novo Assembly and Annotation of 11 Diverse Shrub Willow (Salix) Genomes Reveals Novel Gene Organization in Sex-Linked Regions.</title>
        <authorList>
            <person name="Hyden B."/>
            <person name="Feng K."/>
            <person name="Yates T.B."/>
            <person name="Jawdy S."/>
            <person name="Cereghino C."/>
            <person name="Smart L.B."/>
            <person name="Muchero W."/>
        </authorList>
    </citation>
    <scope>NUCLEOTIDE SEQUENCE</scope>
    <source>
        <tissue evidence="1">Shoot tip</tissue>
    </source>
</reference>
<keyword evidence="2" id="KW-1185">Reference proteome</keyword>
<accession>A0A9Q0QMN8</accession>
<gene>
    <name evidence="1" type="ORF">OIU74_010234</name>
</gene>
<protein>
    <submittedName>
        <fullName evidence="1">Uncharacterized protein</fullName>
    </submittedName>
</protein>
<comment type="caution">
    <text evidence="1">The sequence shown here is derived from an EMBL/GenBank/DDBJ whole genome shotgun (WGS) entry which is preliminary data.</text>
</comment>
<reference evidence="1" key="1">
    <citation type="submission" date="2022-11" db="EMBL/GenBank/DDBJ databases">
        <authorList>
            <person name="Hyden B.L."/>
            <person name="Feng K."/>
            <person name="Yates T."/>
            <person name="Jawdy S."/>
            <person name="Smart L.B."/>
            <person name="Muchero W."/>
        </authorList>
    </citation>
    <scope>NUCLEOTIDE SEQUENCE</scope>
    <source>
        <tissue evidence="1">Shoot tip</tissue>
    </source>
</reference>
<sequence length="38" mass="4271">MIVPSGFRFLMLLFLPLPVFLFPILSLTRAALLSLPLI</sequence>
<dbReference type="EMBL" id="JAPFFM010000015">
    <property type="protein sequence ID" value="KAJ6709086.1"/>
    <property type="molecule type" value="Genomic_DNA"/>
</dbReference>